<evidence type="ECO:0000256" key="1">
    <source>
        <dbReference type="ARBA" id="ARBA00022670"/>
    </source>
</evidence>
<reference evidence="5 6" key="2">
    <citation type="submission" date="2019-01" db="EMBL/GenBank/DDBJ databases">
        <title>Tautonia sociabilis, a novel thermotolerant planctomycete of Isosphaeraceae family, isolated from a 4000 m deep subterranean habitat.</title>
        <authorList>
            <person name="Kovaleva O.L."/>
            <person name="Elcheninov A.G."/>
            <person name="Van Heerden E."/>
            <person name="Toshchakov S.V."/>
            <person name="Novikov A."/>
            <person name="Bonch-Osmolovskaya E.A."/>
            <person name="Kublanov I.V."/>
        </authorList>
    </citation>
    <scope>NUCLEOTIDE SEQUENCE [LARGE SCALE GENOMIC DNA]</scope>
    <source>
        <strain evidence="5 6">GM2012</strain>
    </source>
</reference>
<dbReference type="PANTHER" id="PTHR43343:SF3">
    <property type="entry name" value="PROTEASE DO-LIKE 8, CHLOROPLASTIC"/>
    <property type="match status" value="1"/>
</dbReference>
<dbReference type="InterPro" id="IPR009003">
    <property type="entry name" value="Peptidase_S1_PA"/>
</dbReference>
<dbReference type="Pfam" id="PF13365">
    <property type="entry name" value="Trypsin_2"/>
    <property type="match status" value="1"/>
</dbReference>
<feature type="domain" description="PDZ" evidence="4">
    <location>
        <begin position="381"/>
        <end position="478"/>
    </location>
</feature>
<dbReference type="InterPro" id="IPR051201">
    <property type="entry name" value="Chloro_Bact_Ser_Proteases"/>
</dbReference>
<feature type="region of interest" description="Disordered" evidence="3">
    <location>
        <begin position="356"/>
        <end position="395"/>
    </location>
</feature>
<keyword evidence="1" id="KW-0645">Protease</keyword>
<dbReference type="EMBL" id="RYZH01000006">
    <property type="protein sequence ID" value="RUL88940.1"/>
    <property type="molecule type" value="Genomic_DNA"/>
</dbReference>
<dbReference type="PROSITE" id="PS50106">
    <property type="entry name" value="PDZ"/>
    <property type="match status" value="2"/>
</dbReference>
<evidence type="ECO:0000313" key="5">
    <source>
        <dbReference type="EMBL" id="RUL88940.1"/>
    </source>
</evidence>
<dbReference type="PANTHER" id="PTHR43343">
    <property type="entry name" value="PEPTIDASE S12"/>
    <property type="match status" value="1"/>
</dbReference>
<evidence type="ECO:0000313" key="6">
    <source>
        <dbReference type="Proteomes" id="UP000280296"/>
    </source>
</evidence>
<dbReference type="SMART" id="SM00228">
    <property type="entry name" value="PDZ"/>
    <property type="match status" value="2"/>
</dbReference>
<evidence type="ECO:0000256" key="2">
    <source>
        <dbReference type="ARBA" id="ARBA00022801"/>
    </source>
</evidence>
<accession>A0A432MNP4</accession>
<dbReference type="Proteomes" id="UP000280296">
    <property type="component" value="Unassembled WGS sequence"/>
</dbReference>
<sequence>MRRARAGLPHLDRRLPTRGAVLIGVVLVMGPCPLASAQELPTPGSLSIAFREAARRAIPAVVTVRPVGGSTVPRTDPGGSGVVIDATRGLILTNDHVVGDAERSGNPIRVVLPDGRSRPVLDVRRDPKSDLALLAINPEGLGLIPLEWGESDALEVGDWVLAVGQPFGLAGSVSAGIVGGTGRTLSLDRHRDLIQTDAAINPGSSGGALIDLSGRLVGINVAVQTIGGGHEGVGFAVPAARARRVSEDLATFGRVRRSAIGVRVSAVDPELAATLDPPGAVRVESVAPGGPAGSAGLSAGDLIVSIAGRAVSAPDQLVSAVEFFPVGEPMTVSIVRNGQLDLLEVRPEPLLADGDLAIGPISSNRSPTGEAAGPPEAPRARVRLPEPSASRDPTRFPELGLRVEEGSDELAARFGLSRDVSGLVIVGISPGGPADLGGLVPGMVITDLLDRRVATLTDLREAVATAPPERDLILRVLHRGRAEFRVILREGSRNGDIDRDSGRVMPKVSSPSTTLLARAG</sequence>
<feature type="compositionally biased region" description="Polar residues" evidence="3">
    <location>
        <begin position="509"/>
        <end position="520"/>
    </location>
</feature>
<comment type="caution">
    <text evidence="5">The sequence shown here is derived from an EMBL/GenBank/DDBJ whole genome shotgun (WGS) entry which is preliminary data.</text>
</comment>
<keyword evidence="2" id="KW-0378">Hydrolase</keyword>
<dbReference type="InterPro" id="IPR001478">
    <property type="entry name" value="PDZ"/>
</dbReference>
<keyword evidence="6" id="KW-1185">Reference proteome</keyword>
<dbReference type="Pfam" id="PF13180">
    <property type="entry name" value="PDZ_2"/>
    <property type="match status" value="1"/>
</dbReference>
<dbReference type="SUPFAM" id="SSF50156">
    <property type="entry name" value="PDZ domain-like"/>
    <property type="match status" value="2"/>
</dbReference>
<evidence type="ECO:0000259" key="4">
    <source>
        <dbReference type="PROSITE" id="PS50106"/>
    </source>
</evidence>
<dbReference type="InterPro" id="IPR036034">
    <property type="entry name" value="PDZ_sf"/>
</dbReference>
<proteinExistence type="predicted"/>
<dbReference type="Gene3D" id="2.40.10.120">
    <property type="match status" value="1"/>
</dbReference>
<dbReference type="GO" id="GO:0004252">
    <property type="term" value="F:serine-type endopeptidase activity"/>
    <property type="evidence" value="ECO:0007669"/>
    <property type="project" value="InterPro"/>
</dbReference>
<dbReference type="AlphaFoldDB" id="A0A432MNP4"/>
<reference evidence="5 6" key="1">
    <citation type="submission" date="2018-12" db="EMBL/GenBank/DDBJ databases">
        <authorList>
            <person name="Toschakov S.V."/>
        </authorList>
    </citation>
    <scope>NUCLEOTIDE SEQUENCE [LARGE SCALE GENOMIC DNA]</scope>
    <source>
        <strain evidence="5 6">GM2012</strain>
    </source>
</reference>
<dbReference type="SUPFAM" id="SSF50494">
    <property type="entry name" value="Trypsin-like serine proteases"/>
    <property type="match status" value="1"/>
</dbReference>
<dbReference type="RefSeq" id="WP_126724191.1">
    <property type="nucleotide sequence ID" value="NZ_RYZH01000006.1"/>
</dbReference>
<evidence type="ECO:0000256" key="3">
    <source>
        <dbReference type="SAM" id="MobiDB-lite"/>
    </source>
</evidence>
<dbReference type="Gene3D" id="2.30.42.10">
    <property type="match status" value="2"/>
</dbReference>
<name>A0A432MNP4_9BACT</name>
<dbReference type="GO" id="GO:0006508">
    <property type="term" value="P:proteolysis"/>
    <property type="evidence" value="ECO:0007669"/>
    <property type="project" value="UniProtKB-KW"/>
</dbReference>
<feature type="domain" description="PDZ" evidence="4">
    <location>
        <begin position="249"/>
        <end position="312"/>
    </location>
</feature>
<gene>
    <name evidence="5" type="ORF">TsocGM_04915</name>
</gene>
<protein>
    <submittedName>
        <fullName evidence="5">PDZ domain-containing protein</fullName>
    </submittedName>
</protein>
<feature type="region of interest" description="Disordered" evidence="3">
    <location>
        <begin position="497"/>
        <end position="520"/>
    </location>
</feature>
<dbReference type="InterPro" id="IPR001940">
    <property type="entry name" value="Peptidase_S1C"/>
</dbReference>
<organism evidence="5 6">
    <name type="scientific">Tautonia sociabilis</name>
    <dbReference type="NCBI Taxonomy" id="2080755"/>
    <lineage>
        <taxon>Bacteria</taxon>
        <taxon>Pseudomonadati</taxon>
        <taxon>Planctomycetota</taxon>
        <taxon>Planctomycetia</taxon>
        <taxon>Isosphaerales</taxon>
        <taxon>Isosphaeraceae</taxon>
        <taxon>Tautonia</taxon>
    </lineage>
</organism>
<dbReference type="PRINTS" id="PR00834">
    <property type="entry name" value="PROTEASES2C"/>
</dbReference>